<feature type="compositionally biased region" description="Basic and acidic residues" evidence="2">
    <location>
        <begin position="192"/>
        <end position="204"/>
    </location>
</feature>
<dbReference type="PANTHER" id="PTHR32305">
    <property type="match status" value="1"/>
</dbReference>
<dbReference type="InterPro" id="IPR056823">
    <property type="entry name" value="TEN-like_YD-shell"/>
</dbReference>
<dbReference type="OrthoDB" id="7362402at2"/>
<dbReference type="Proteomes" id="UP000287447">
    <property type="component" value="Unassembled WGS sequence"/>
</dbReference>
<evidence type="ECO:0000256" key="1">
    <source>
        <dbReference type="ARBA" id="ARBA00022737"/>
    </source>
</evidence>
<gene>
    <name evidence="4" type="ORF">EOI86_18695</name>
</gene>
<dbReference type="PANTHER" id="PTHR32305:SF15">
    <property type="entry name" value="PROTEIN RHSA-RELATED"/>
    <property type="match status" value="1"/>
</dbReference>
<accession>A0A437QK29</accession>
<organism evidence="4 5">
    <name type="scientific">Hwanghaeella grinnelliae</name>
    <dbReference type="NCBI Taxonomy" id="2500179"/>
    <lineage>
        <taxon>Bacteria</taxon>
        <taxon>Pseudomonadati</taxon>
        <taxon>Pseudomonadota</taxon>
        <taxon>Alphaproteobacteria</taxon>
        <taxon>Rhodospirillales</taxon>
        <taxon>Rhodospirillaceae</taxon>
        <taxon>Hwanghaeella</taxon>
    </lineage>
</organism>
<reference evidence="5" key="1">
    <citation type="submission" date="2019-01" db="EMBL/GenBank/DDBJ databases">
        <title>Gri0909 isolated from a small marine red alga.</title>
        <authorList>
            <person name="Kim J."/>
            <person name="Jeong S.E."/>
            <person name="Jeon C.O."/>
        </authorList>
    </citation>
    <scope>NUCLEOTIDE SEQUENCE [LARGE SCALE GENOMIC DNA]</scope>
    <source>
        <strain evidence="5">Gri0909</strain>
    </source>
</reference>
<dbReference type="EMBL" id="SADE01000003">
    <property type="protein sequence ID" value="RVU34869.1"/>
    <property type="molecule type" value="Genomic_DNA"/>
</dbReference>
<evidence type="ECO:0000259" key="3">
    <source>
        <dbReference type="Pfam" id="PF25023"/>
    </source>
</evidence>
<dbReference type="InterPro" id="IPR022385">
    <property type="entry name" value="Rhs_assc_core"/>
</dbReference>
<dbReference type="Pfam" id="PF25023">
    <property type="entry name" value="TEN_YD-shell"/>
    <property type="match status" value="1"/>
</dbReference>
<evidence type="ECO:0000313" key="5">
    <source>
        <dbReference type="Proteomes" id="UP000287447"/>
    </source>
</evidence>
<feature type="compositionally biased region" description="Polar residues" evidence="2">
    <location>
        <begin position="175"/>
        <end position="191"/>
    </location>
</feature>
<dbReference type="NCBIfam" id="TIGR03696">
    <property type="entry name" value="Rhs_assc_core"/>
    <property type="match status" value="1"/>
</dbReference>
<dbReference type="AlphaFoldDB" id="A0A437QK29"/>
<name>A0A437QK29_9PROT</name>
<dbReference type="PRINTS" id="PR00394">
    <property type="entry name" value="RHSPROTEIN"/>
</dbReference>
<feature type="domain" description="Teneurin-like YD-shell" evidence="3">
    <location>
        <begin position="60"/>
        <end position="163"/>
    </location>
</feature>
<feature type="region of interest" description="Disordered" evidence="2">
    <location>
        <begin position="174"/>
        <end position="212"/>
    </location>
</feature>
<proteinExistence type="predicted"/>
<keyword evidence="5" id="KW-1185">Reference proteome</keyword>
<dbReference type="Gene3D" id="2.180.10.10">
    <property type="entry name" value="RHS repeat-associated core"/>
    <property type="match status" value="1"/>
</dbReference>
<protein>
    <submittedName>
        <fullName evidence="4">RHS repeat-associated core domain-containing protein</fullName>
    </submittedName>
</protein>
<keyword evidence="1" id="KW-0677">Repeat</keyword>
<dbReference type="RefSeq" id="WP_127767101.1">
    <property type="nucleotide sequence ID" value="NZ_SADE01000003.1"/>
</dbReference>
<evidence type="ECO:0000256" key="2">
    <source>
        <dbReference type="SAM" id="MobiDB-lite"/>
    </source>
</evidence>
<evidence type="ECO:0000313" key="4">
    <source>
        <dbReference type="EMBL" id="RVU34869.1"/>
    </source>
</evidence>
<dbReference type="InterPro" id="IPR050708">
    <property type="entry name" value="T6SS_VgrG/RHS"/>
</dbReference>
<sequence length="350" mass="36777">MQLRDPAGRRHAKEINGTSVIQYLSDGSEEIAEYDATGAGSPALIRRYVYGPGIDEPVAMVDASTGNRQYYHTDAQGSVVAMTNDTGTVVEKYAYDPYGQSPATQAATGNPYRYTGRRLDPETGLYYYRARYYHPTLGRFLQTDPIGYGDGMNLYAYVGNDPVNFTDPTGLAKNAGSSSNANTVMRSSSVKARQEQRQRMHDTAPLRAPPPATPAQRRLLLDLANGMKRLGQAFDSAGDKALIGAGALAVGGAVLAGTGIGLPAGISFEAAAGGLATTGVLSKGIGSTLRFASHVLAAVATDDPGYLGPALFDFTAGVAPFKLGHIASYFQDKIAGAASESIGYGSIPEE</sequence>
<comment type="caution">
    <text evidence="4">The sequence shown here is derived from an EMBL/GenBank/DDBJ whole genome shotgun (WGS) entry which is preliminary data.</text>
</comment>